<dbReference type="AlphaFoldDB" id="A0AAW4XL30"/>
<dbReference type="RefSeq" id="WP_159417228.1">
    <property type="nucleotide sequence ID" value="NZ_CP027557.1"/>
</dbReference>
<dbReference type="GO" id="GO:0003700">
    <property type="term" value="F:DNA-binding transcription factor activity"/>
    <property type="evidence" value="ECO:0007669"/>
    <property type="project" value="InterPro"/>
</dbReference>
<dbReference type="Pfam" id="PF01047">
    <property type="entry name" value="MarR"/>
    <property type="match status" value="1"/>
</dbReference>
<dbReference type="InterPro" id="IPR036390">
    <property type="entry name" value="WH_DNA-bd_sf"/>
</dbReference>
<dbReference type="EMBL" id="JAJNCO010000012">
    <property type="protein sequence ID" value="MCD2113499.1"/>
    <property type="molecule type" value="Genomic_DNA"/>
</dbReference>
<proteinExistence type="predicted"/>
<gene>
    <name evidence="2" type="ORF">LQ384_20520</name>
</gene>
<organism evidence="2 3">
    <name type="scientific">Rhodococcus rhodochrous</name>
    <dbReference type="NCBI Taxonomy" id="1829"/>
    <lineage>
        <taxon>Bacteria</taxon>
        <taxon>Bacillati</taxon>
        <taxon>Actinomycetota</taxon>
        <taxon>Actinomycetes</taxon>
        <taxon>Mycobacteriales</taxon>
        <taxon>Nocardiaceae</taxon>
        <taxon>Rhodococcus</taxon>
    </lineage>
</organism>
<dbReference type="InterPro" id="IPR036388">
    <property type="entry name" value="WH-like_DNA-bd_sf"/>
</dbReference>
<feature type="domain" description="HTH marR-type" evidence="1">
    <location>
        <begin position="16"/>
        <end position="152"/>
    </location>
</feature>
<dbReference type="SMART" id="SM00347">
    <property type="entry name" value="HTH_MARR"/>
    <property type="match status" value="1"/>
</dbReference>
<sequence length="165" mass="18072">MTSVTTREIRAREAAVAGVLDAWVRAARAFAAAGVYPVDTGIPGVRLERPAYTMLRELDQHGPRRLGDLAMASNLGVSHASRLVEGLVRDGLVERTVPADDRRVTILAATPSGKQAARRIEQQFHGLITARLGDFLDQEVLDFAMLFQRFADELVEWSDAMTRGG</sequence>
<dbReference type="GO" id="GO:0006950">
    <property type="term" value="P:response to stress"/>
    <property type="evidence" value="ECO:0007669"/>
    <property type="project" value="TreeGrafter"/>
</dbReference>
<dbReference type="InterPro" id="IPR000835">
    <property type="entry name" value="HTH_MarR-typ"/>
</dbReference>
<name>A0AAW4XL30_RHORH</name>
<dbReference type="Proteomes" id="UP001198630">
    <property type="component" value="Unassembled WGS sequence"/>
</dbReference>
<dbReference type="PANTHER" id="PTHR33164:SF57">
    <property type="entry name" value="MARR-FAMILY TRANSCRIPTIONAL REGULATOR"/>
    <property type="match status" value="1"/>
</dbReference>
<protein>
    <submittedName>
        <fullName evidence="2">MarR family transcriptional regulator</fullName>
    </submittedName>
</protein>
<reference evidence="2" key="1">
    <citation type="submission" date="2021-11" db="EMBL/GenBank/DDBJ databases">
        <title>Development of a sustainable strategy for remediation of hydrocarbon-contaminated territories based on the waste exchange concept.</title>
        <authorList>
            <person name="Elkin A."/>
        </authorList>
    </citation>
    <scope>NUCLEOTIDE SEQUENCE</scope>
    <source>
        <strain evidence="2">IEGM 757</strain>
    </source>
</reference>
<dbReference type="InterPro" id="IPR039422">
    <property type="entry name" value="MarR/SlyA-like"/>
</dbReference>
<comment type="caution">
    <text evidence="2">The sequence shown here is derived from an EMBL/GenBank/DDBJ whole genome shotgun (WGS) entry which is preliminary data.</text>
</comment>
<dbReference type="Gene3D" id="1.10.10.10">
    <property type="entry name" value="Winged helix-like DNA-binding domain superfamily/Winged helix DNA-binding domain"/>
    <property type="match status" value="1"/>
</dbReference>
<dbReference type="PANTHER" id="PTHR33164">
    <property type="entry name" value="TRANSCRIPTIONAL REGULATOR, MARR FAMILY"/>
    <property type="match status" value="1"/>
</dbReference>
<dbReference type="PROSITE" id="PS50995">
    <property type="entry name" value="HTH_MARR_2"/>
    <property type="match status" value="1"/>
</dbReference>
<dbReference type="SUPFAM" id="SSF46785">
    <property type="entry name" value="Winged helix' DNA-binding domain"/>
    <property type="match status" value="1"/>
</dbReference>
<evidence type="ECO:0000313" key="2">
    <source>
        <dbReference type="EMBL" id="MCD2113499.1"/>
    </source>
</evidence>
<accession>A0AAW4XL30</accession>
<evidence type="ECO:0000259" key="1">
    <source>
        <dbReference type="PROSITE" id="PS50995"/>
    </source>
</evidence>
<evidence type="ECO:0000313" key="3">
    <source>
        <dbReference type="Proteomes" id="UP001198630"/>
    </source>
</evidence>